<evidence type="ECO:0000313" key="2">
    <source>
        <dbReference type="Ensembl" id="ENSCABP00000018735.1"/>
    </source>
</evidence>
<reference evidence="2" key="2">
    <citation type="submission" date="2025-09" db="UniProtKB">
        <authorList>
            <consortium name="Ensembl"/>
        </authorList>
    </citation>
    <scope>IDENTIFICATION</scope>
</reference>
<feature type="region of interest" description="Disordered" evidence="1">
    <location>
        <begin position="1"/>
        <end position="117"/>
    </location>
</feature>
<reference evidence="2" key="1">
    <citation type="submission" date="2025-08" db="UniProtKB">
        <authorList>
            <consortium name="Ensembl"/>
        </authorList>
    </citation>
    <scope>IDENTIFICATION</scope>
</reference>
<organism evidence="2 3">
    <name type="scientific">Chelonoidis abingdonii</name>
    <name type="common">Abingdon island giant tortoise</name>
    <name type="synonym">Testudo abingdonii</name>
    <dbReference type="NCBI Taxonomy" id="106734"/>
    <lineage>
        <taxon>Eukaryota</taxon>
        <taxon>Metazoa</taxon>
        <taxon>Chordata</taxon>
        <taxon>Craniata</taxon>
        <taxon>Vertebrata</taxon>
        <taxon>Euteleostomi</taxon>
        <taxon>Archelosauria</taxon>
        <taxon>Testudinata</taxon>
        <taxon>Testudines</taxon>
        <taxon>Cryptodira</taxon>
        <taxon>Durocryptodira</taxon>
        <taxon>Testudinoidea</taxon>
        <taxon>Testudinidae</taxon>
        <taxon>Chelonoidis</taxon>
    </lineage>
</organism>
<dbReference type="Proteomes" id="UP000694404">
    <property type="component" value="Unplaced"/>
</dbReference>
<dbReference type="Ensembl" id="ENSCABT00000020520.1">
    <property type="protein sequence ID" value="ENSCABP00000018735.1"/>
    <property type="gene ID" value="ENSCABG00000013841.1"/>
</dbReference>
<sequence>SGQRHPDASCRPVPSTRSVPPGCPRSAGALGRVSAAWTSPFGWLPQPGQDRLDTPLQQAPSARSALPGHPPSAGSLGRVRTAWTPPFGWLPRPGQDRLDTPFRLAPSAGSELPGHPPSAGSLGRVSAACTLPRVCFSCWVSSTWPLAGVSTGLGCPALLPPPSGAGLCGDS</sequence>
<proteinExistence type="predicted"/>
<evidence type="ECO:0000313" key="3">
    <source>
        <dbReference type="Proteomes" id="UP000694404"/>
    </source>
</evidence>
<accession>A0A8C0H7A8</accession>
<dbReference type="AlphaFoldDB" id="A0A8C0H7A8"/>
<name>A0A8C0H7A8_CHEAB</name>
<keyword evidence="3" id="KW-1185">Reference proteome</keyword>
<protein>
    <submittedName>
        <fullName evidence="2">Uncharacterized protein</fullName>
    </submittedName>
</protein>
<evidence type="ECO:0000256" key="1">
    <source>
        <dbReference type="SAM" id="MobiDB-lite"/>
    </source>
</evidence>